<sequence>MITPGSTIGILGGGQLGRMLMLAGRTLGYRFHVFEPKGPCPAGMVADLEINADYSDEAALKRFAEGVDVITLEFENIPSEVIDMLSAIKPVLPGSRALHICQHRQREKDFLKESGLPCVAFEYADSAESLKTAIQAIGFPCVIKTAAFGYDGKGQIKLNAPEEAADCDYLWNFLENPPRVVVEKWIHHIGEFSVVCARKADGSTSTFPMAENIHVHHILHASIVPARITDATQAAGAELACKIADLLEVVGLIAVELFLEEDGSLIINEMAPRPHNSGHYSIDGCITSQFEQHIRAVTDLPFGSTELLKPTVMINLLGDVWSDGEPDWAGLLADPRAKLHLYDKGEARPGRKMGHFTLLGDDIDATLEAAEAHFKKL</sequence>
<dbReference type="NCBIfam" id="NF004676">
    <property type="entry name" value="PRK06019.1-2"/>
    <property type="match status" value="1"/>
</dbReference>
<feature type="binding site" evidence="4">
    <location>
        <position position="144"/>
    </location>
    <ligand>
        <name>ATP</name>
        <dbReference type="ChEBI" id="CHEBI:30616"/>
    </ligand>
</feature>
<dbReference type="EMBL" id="JARXHW010000010">
    <property type="protein sequence ID" value="MDQ8207099.1"/>
    <property type="molecule type" value="Genomic_DNA"/>
</dbReference>
<reference evidence="7 8" key="1">
    <citation type="submission" date="2023-04" db="EMBL/GenBank/DDBJ databases">
        <title>A novel bacteria isolated from coastal sediment.</title>
        <authorList>
            <person name="Liu X.-J."/>
            <person name="Du Z.-J."/>
        </authorList>
    </citation>
    <scope>NUCLEOTIDE SEQUENCE [LARGE SCALE GENOMIC DNA]</scope>
    <source>
        <strain evidence="7 8">SDUM461003</strain>
    </source>
</reference>
<dbReference type="Gene3D" id="3.40.50.20">
    <property type="match status" value="1"/>
</dbReference>
<dbReference type="PANTHER" id="PTHR11609:SF5">
    <property type="entry name" value="PHOSPHORIBOSYLAMINOIMIDAZOLE CARBOXYLASE"/>
    <property type="match status" value="1"/>
</dbReference>
<dbReference type="InterPro" id="IPR013815">
    <property type="entry name" value="ATP_grasp_subdomain_1"/>
</dbReference>
<dbReference type="InterPro" id="IPR054350">
    <property type="entry name" value="PurT/PurK_preATP-grasp"/>
</dbReference>
<feature type="binding site" evidence="4">
    <location>
        <position position="104"/>
    </location>
    <ligand>
        <name>ATP</name>
        <dbReference type="ChEBI" id="CHEBI:30616"/>
    </ligand>
</feature>
<keyword evidence="8" id="KW-1185">Reference proteome</keyword>
<keyword evidence="2 4" id="KW-0658">Purine biosynthesis</keyword>
<feature type="binding site" evidence="4">
    <location>
        <position position="191"/>
    </location>
    <ligand>
        <name>ATP</name>
        <dbReference type="ChEBI" id="CHEBI:30616"/>
    </ligand>
</feature>
<comment type="function">
    <text evidence="5">Catalyzes the ATP-dependent conversion of 5-aminoimidazole ribonucleotide (AIR) and HCO(3)- to N5-carboxyaminoimidazole ribonucleotide (N5-CAIR).</text>
</comment>
<evidence type="ECO:0000259" key="6">
    <source>
        <dbReference type="PROSITE" id="PS50975"/>
    </source>
</evidence>
<keyword evidence="3 4" id="KW-0067">ATP-binding</keyword>
<comment type="function">
    <text evidence="4">Catalyzes the ATP-dependent conversion of 5-aminoimidazole ribonucleotide (AIR) and HCO(3)(-) to N5-carboxyaminoimidazole ribonucleotide (N5-CAIR).</text>
</comment>
<dbReference type="Proteomes" id="UP001225316">
    <property type="component" value="Unassembled WGS sequence"/>
</dbReference>
<dbReference type="GO" id="GO:0034028">
    <property type="term" value="F:5-(carboxyamino)imidazole ribonucleotide synthase activity"/>
    <property type="evidence" value="ECO:0007669"/>
    <property type="project" value="UniProtKB-EC"/>
</dbReference>
<dbReference type="Gene3D" id="3.30.470.20">
    <property type="entry name" value="ATP-grasp fold, B domain"/>
    <property type="match status" value="1"/>
</dbReference>
<comment type="similarity">
    <text evidence="4 5">Belongs to the PurK/PurT family.</text>
</comment>
<dbReference type="SUPFAM" id="SSF52440">
    <property type="entry name" value="PreATP-grasp domain"/>
    <property type="match status" value="1"/>
</dbReference>
<evidence type="ECO:0000256" key="4">
    <source>
        <dbReference type="HAMAP-Rule" id="MF_01928"/>
    </source>
</evidence>
<feature type="binding site" evidence="4">
    <location>
        <begin position="149"/>
        <end position="155"/>
    </location>
    <ligand>
        <name>ATP</name>
        <dbReference type="ChEBI" id="CHEBI:30616"/>
    </ligand>
</feature>
<dbReference type="Gene3D" id="3.30.1490.20">
    <property type="entry name" value="ATP-grasp fold, A domain"/>
    <property type="match status" value="1"/>
</dbReference>
<dbReference type="EC" id="6.3.4.18" evidence="4 5"/>
<dbReference type="NCBIfam" id="NF004679">
    <property type="entry name" value="PRK06019.1-5"/>
    <property type="match status" value="1"/>
</dbReference>
<dbReference type="InterPro" id="IPR005875">
    <property type="entry name" value="PurK"/>
</dbReference>
<dbReference type="InterPro" id="IPR011761">
    <property type="entry name" value="ATP-grasp"/>
</dbReference>
<dbReference type="Pfam" id="PF17769">
    <property type="entry name" value="PurK_C"/>
    <property type="match status" value="1"/>
</dbReference>
<dbReference type="SUPFAM" id="SSF51246">
    <property type="entry name" value="Rudiment single hybrid motif"/>
    <property type="match status" value="1"/>
</dbReference>
<dbReference type="Pfam" id="PF22660">
    <property type="entry name" value="RS_preATP-grasp-like"/>
    <property type="match status" value="1"/>
</dbReference>
<comment type="pathway">
    <text evidence="4 5">Purine metabolism; IMP biosynthesis via de novo pathway; 5-amino-1-(5-phospho-D-ribosyl)imidazole-4-carboxylate from 5-amino-1-(5-phospho-D-ribosyl)imidazole (N5-CAIR route): step 1/2.</text>
</comment>
<dbReference type="InterPro" id="IPR003135">
    <property type="entry name" value="ATP-grasp_carboxylate-amine"/>
</dbReference>
<keyword evidence="4 5" id="KW-0436">Ligase</keyword>
<dbReference type="HAMAP" id="MF_01928">
    <property type="entry name" value="PurK"/>
    <property type="match status" value="1"/>
</dbReference>
<comment type="subunit">
    <text evidence="4 5">Homodimer.</text>
</comment>
<dbReference type="InterPro" id="IPR016185">
    <property type="entry name" value="PreATP-grasp_dom_sf"/>
</dbReference>
<evidence type="ECO:0000256" key="3">
    <source>
        <dbReference type="ARBA" id="ARBA00022840"/>
    </source>
</evidence>
<keyword evidence="1 4" id="KW-0547">Nucleotide-binding</keyword>
<dbReference type="PROSITE" id="PS50975">
    <property type="entry name" value="ATP_GRASP"/>
    <property type="match status" value="1"/>
</dbReference>
<proteinExistence type="inferred from homology"/>
<dbReference type="Pfam" id="PF02222">
    <property type="entry name" value="ATP-grasp"/>
    <property type="match status" value="1"/>
</dbReference>
<feature type="binding site" evidence="4">
    <location>
        <position position="214"/>
    </location>
    <ligand>
        <name>ATP</name>
        <dbReference type="ChEBI" id="CHEBI:30616"/>
    </ligand>
</feature>
<accession>A0ABU1AV09</accession>
<evidence type="ECO:0000256" key="5">
    <source>
        <dbReference type="RuleBase" id="RU361200"/>
    </source>
</evidence>
<organism evidence="7 8">
    <name type="scientific">Thalassobacterium maritimum</name>
    <dbReference type="NCBI Taxonomy" id="3041265"/>
    <lineage>
        <taxon>Bacteria</taxon>
        <taxon>Pseudomonadati</taxon>
        <taxon>Verrucomicrobiota</taxon>
        <taxon>Opitutia</taxon>
        <taxon>Puniceicoccales</taxon>
        <taxon>Coraliomargaritaceae</taxon>
        <taxon>Thalassobacterium</taxon>
    </lineage>
</organism>
<dbReference type="NCBIfam" id="TIGR01161">
    <property type="entry name" value="purK"/>
    <property type="match status" value="1"/>
</dbReference>
<comment type="catalytic activity">
    <reaction evidence="4 5">
        <text>5-amino-1-(5-phospho-beta-D-ribosyl)imidazole + hydrogencarbonate + ATP = 5-carboxyamino-1-(5-phospho-D-ribosyl)imidazole + ADP + phosphate + 2 H(+)</text>
        <dbReference type="Rhea" id="RHEA:19317"/>
        <dbReference type="ChEBI" id="CHEBI:15378"/>
        <dbReference type="ChEBI" id="CHEBI:17544"/>
        <dbReference type="ChEBI" id="CHEBI:30616"/>
        <dbReference type="ChEBI" id="CHEBI:43474"/>
        <dbReference type="ChEBI" id="CHEBI:58730"/>
        <dbReference type="ChEBI" id="CHEBI:137981"/>
        <dbReference type="ChEBI" id="CHEBI:456216"/>
        <dbReference type="EC" id="6.3.4.18"/>
    </reaction>
</comment>
<feature type="binding site" evidence="4">
    <location>
        <begin position="268"/>
        <end position="269"/>
    </location>
    <ligand>
        <name>ATP</name>
        <dbReference type="ChEBI" id="CHEBI:30616"/>
    </ligand>
</feature>
<protein>
    <recommendedName>
        <fullName evidence="4 5">N5-carboxyaminoimidazole ribonucleotide synthase</fullName>
        <shortName evidence="4 5">N5-CAIR synthase</shortName>
        <ecNumber evidence="4 5">6.3.4.18</ecNumber>
    </recommendedName>
    <alternativeName>
        <fullName evidence="4 5">5-(carboxyamino)imidazole ribonucleotide synthetase</fullName>
    </alternativeName>
</protein>
<feature type="domain" description="ATP-grasp" evidence="6">
    <location>
        <begin position="108"/>
        <end position="298"/>
    </location>
</feature>
<comment type="caution">
    <text evidence="7">The sequence shown here is derived from an EMBL/GenBank/DDBJ whole genome shotgun (WGS) entry which is preliminary data.</text>
</comment>
<dbReference type="NCBIfam" id="NF004675">
    <property type="entry name" value="PRK06019.1-1"/>
    <property type="match status" value="1"/>
</dbReference>
<gene>
    <name evidence="4 5" type="primary">purK</name>
    <name evidence="7" type="ORF">QEH52_06245</name>
</gene>
<evidence type="ECO:0000256" key="2">
    <source>
        <dbReference type="ARBA" id="ARBA00022755"/>
    </source>
</evidence>
<name>A0ABU1AV09_9BACT</name>
<dbReference type="RefSeq" id="WP_308949236.1">
    <property type="nucleotide sequence ID" value="NZ_JARXHW010000010.1"/>
</dbReference>
<dbReference type="SUPFAM" id="SSF56059">
    <property type="entry name" value="Glutathione synthetase ATP-binding domain-like"/>
    <property type="match status" value="1"/>
</dbReference>
<evidence type="ECO:0000313" key="7">
    <source>
        <dbReference type="EMBL" id="MDQ8207099.1"/>
    </source>
</evidence>
<dbReference type="InterPro" id="IPR011054">
    <property type="entry name" value="Rudment_hybrid_motif"/>
</dbReference>
<dbReference type="PANTHER" id="PTHR11609">
    <property type="entry name" value="PURINE BIOSYNTHESIS PROTEIN 6/7, PUR6/7"/>
    <property type="match status" value="1"/>
</dbReference>
<evidence type="ECO:0000313" key="8">
    <source>
        <dbReference type="Proteomes" id="UP001225316"/>
    </source>
</evidence>
<dbReference type="InterPro" id="IPR040686">
    <property type="entry name" value="PurK_C"/>
</dbReference>
<feature type="binding site" evidence="4">
    <location>
        <begin position="183"/>
        <end position="186"/>
    </location>
    <ligand>
        <name>ATP</name>
        <dbReference type="ChEBI" id="CHEBI:30616"/>
    </ligand>
</feature>
<evidence type="ECO:0000256" key="1">
    <source>
        <dbReference type="ARBA" id="ARBA00022741"/>
    </source>
</evidence>